<accession>A0A0G4GGW8</accession>
<dbReference type="PROSITE" id="PS00489">
    <property type="entry name" value="RNA_POL_PHAGE_2"/>
    <property type="match status" value="1"/>
</dbReference>
<keyword evidence="6" id="KW-0804">Transcription</keyword>
<evidence type="ECO:0000256" key="7">
    <source>
        <dbReference type="ARBA" id="ARBA00048552"/>
    </source>
</evidence>
<keyword evidence="4" id="KW-0808">Transferase</keyword>
<dbReference type="InterPro" id="IPR029262">
    <property type="entry name" value="RPOL_N"/>
</dbReference>
<reference evidence="10" key="1">
    <citation type="submission" date="2014-11" db="EMBL/GenBank/DDBJ databases">
        <authorList>
            <person name="Otto D Thomas"/>
            <person name="Naeem Raeece"/>
        </authorList>
    </citation>
    <scope>NUCLEOTIDE SEQUENCE</scope>
</reference>
<gene>
    <name evidence="10" type="ORF">Cvel_4687</name>
</gene>
<name>A0A0G4GGW8_9ALVE</name>
<evidence type="ECO:0000256" key="8">
    <source>
        <dbReference type="SAM" id="MobiDB-lite"/>
    </source>
</evidence>
<dbReference type="Gene3D" id="1.10.1320.10">
    <property type="entry name" value="DNA-directed RNA polymerase, N-terminal domain"/>
    <property type="match status" value="1"/>
</dbReference>
<dbReference type="SUPFAM" id="SSF56672">
    <property type="entry name" value="DNA/RNA polymerases"/>
    <property type="match status" value="1"/>
</dbReference>
<dbReference type="InterPro" id="IPR043502">
    <property type="entry name" value="DNA/RNA_pol_sf"/>
</dbReference>
<dbReference type="AlphaFoldDB" id="A0A0G4GGW8"/>
<dbReference type="VEuPathDB" id="CryptoDB:Cvel_4687"/>
<evidence type="ECO:0000256" key="4">
    <source>
        <dbReference type="ARBA" id="ARBA00022679"/>
    </source>
</evidence>
<evidence type="ECO:0000256" key="5">
    <source>
        <dbReference type="ARBA" id="ARBA00022695"/>
    </source>
</evidence>
<dbReference type="EMBL" id="CDMZ01001203">
    <property type="protein sequence ID" value="CEM28901.1"/>
    <property type="molecule type" value="Genomic_DNA"/>
</dbReference>
<feature type="region of interest" description="Disordered" evidence="8">
    <location>
        <begin position="281"/>
        <end position="301"/>
    </location>
</feature>
<feature type="domain" description="DNA-directed RNA polymerase N-terminal" evidence="9">
    <location>
        <begin position="148"/>
        <end position="528"/>
    </location>
</feature>
<feature type="region of interest" description="Disordered" evidence="8">
    <location>
        <begin position="560"/>
        <end position="581"/>
    </location>
</feature>
<comment type="similarity">
    <text evidence="1">Belongs to the phage and mitochondrial RNA polymerase family.</text>
</comment>
<dbReference type="InterPro" id="IPR046950">
    <property type="entry name" value="DNA-dir_Rpol_C_phage-type"/>
</dbReference>
<dbReference type="GO" id="GO:0006390">
    <property type="term" value="P:mitochondrial transcription"/>
    <property type="evidence" value="ECO:0007669"/>
    <property type="project" value="TreeGrafter"/>
</dbReference>
<dbReference type="GO" id="GO:0034245">
    <property type="term" value="C:mitochondrial DNA-directed RNA polymerase complex"/>
    <property type="evidence" value="ECO:0007669"/>
    <property type="project" value="TreeGrafter"/>
</dbReference>
<dbReference type="PhylomeDB" id="A0A0G4GGW8"/>
<protein>
    <recommendedName>
        <fullName evidence="2">DNA-directed RNA polymerase</fullName>
        <ecNumber evidence="2">2.7.7.6</ecNumber>
    </recommendedName>
</protein>
<evidence type="ECO:0000256" key="3">
    <source>
        <dbReference type="ARBA" id="ARBA00022478"/>
    </source>
</evidence>
<evidence type="ECO:0000256" key="6">
    <source>
        <dbReference type="ARBA" id="ARBA00023163"/>
    </source>
</evidence>
<dbReference type="InterPro" id="IPR037159">
    <property type="entry name" value="RNA_POL_N_sf"/>
</dbReference>
<evidence type="ECO:0000256" key="2">
    <source>
        <dbReference type="ARBA" id="ARBA00012418"/>
    </source>
</evidence>
<dbReference type="GO" id="GO:0003677">
    <property type="term" value="F:DNA binding"/>
    <property type="evidence" value="ECO:0007669"/>
    <property type="project" value="InterPro"/>
</dbReference>
<proteinExistence type="inferred from homology"/>
<evidence type="ECO:0000313" key="10">
    <source>
        <dbReference type="EMBL" id="CEM28901.1"/>
    </source>
</evidence>
<keyword evidence="5" id="KW-0548">Nucleotidyltransferase</keyword>
<dbReference type="SMART" id="SM01311">
    <property type="entry name" value="RPOL_N"/>
    <property type="match status" value="1"/>
</dbReference>
<dbReference type="EC" id="2.7.7.6" evidence="2"/>
<dbReference type="GO" id="GO:0003899">
    <property type="term" value="F:DNA-directed RNA polymerase activity"/>
    <property type="evidence" value="ECO:0007669"/>
    <property type="project" value="UniProtKB-EC"/>
</dbReference>
<sequence length="1065" mass="121355">MSQVGQQFFWEPPKSFQVTEREDSQETGLIKLYMRTVCTSEDRCAVLWKCFSDPAGLSSADVSQNDLPWNDEHFIRAARGLMTRVLEKGVVISDVPFESFFRHLHSEDEEFLSKETVEGWKREAYGRNPYPIPLHRGTRGDSKAMLRVRQYVVERNVWQRALQEIQESVERLEGQGAVASVPSFVQVWKPWIHQMANLVEEKRHTNAQPGSLSLVSSETLAVITAKCVLQCLFSPARKRQFDSMTTSKIRTGPSTALVTQVASRIGSAVNEEWRNLSLEALEEEADPSTPPSVSQGPSYMRERRNELRKKAQRFLEEPGWSDEERVTLGAWLLETLVETATVDLSREEAVLHAEEIIGSSDGRGAGPISLDGGDEMDGLEEMKMETEGQASESVTSFLERPDVRAEGVEKLLTEWRRQGSDGNVVFRVKAFVHLLERFRQKSYGCVQMRECVRRRLEGDESASKHVFLELKHQPMLSPSRRWTGPKKGGFLRNRESVVKWVGPRRLFSDMKTLEELPRVYEVLSKLGSVPWKINTGVLAVVQDAWERDLRIAKLPPRHVPEPPLKQFPSYAPGDDKEERKRQWHNHRIERLEYEKLASVVPTQALKIVCAQNFKDAEEIFFPHNVDFRGRAYPLVPHLHHEADDLCRGLLKFARKKRLGESGLRWLKIHLANLFGKDKLTLEGREEWVDGQVERFRRIVSDPLRSDVIPLWEEAEDPWQALAVSQELVKALDSGDPENFESDITVHQDGSCNGLQHYAALGRDPEGALAVNVIPSDDGEVQDVYLKVLEMVKRRVELHASGRDSQGVAGRVSEETQTLAAQIVEAQVLTRKTVKQTVMTICYGVTFLGAKDQIKKQIVALVGTDSNFPIHKGSIYLAKQVLGSVDEIFKHAMEFKKWFDKISKLCTANGLAVEWVTPFGFPVQQPYRKARTVQLRTNLQKINLSRISDRDPPSSFKQRLGMPPNFIHSLDATHMMMTAEKCFEEGLDFAAVHDSYWTHAADVDKMGFHIRDQFVELYDSKTHNILSDLRESFEVRLGSLGQTVPELPQRGDLDLHRVRESKYFFD</sequence>
<dbReference type="Gene3D" id="1.10.287.280">
    <property type="match status" value="1"/>
</dbReference>
<dbReference type="PANTHER" id="PTHR10102:SF0">
    <property type="entry name" value="DNA-DIRECTED RNA POLYMERASE, MITOCHONDRIAL"/>
    <property type="match status" value="1"/>
</dbReference>
<dbReference type="Pfam" id="PF14700">
    <property type="entry name" value="RPOL_N"/>
    <property type="match status" value="2"/>
</dbReference>
<dbReference type="Pfam" id="PF00940">
    <property type="entry name" value="RNA_pol"/>
    <property type="match status" value="1"/>
</dbReference>
<dbReference type="PANTHER" id="PTHR10102">
    <property type="entry name" value="DNA-DIRECTED RNA POLYMERASE, MITOCHONDRIAL"/>
    <property type="match status" value="1"/>
</dbReference>
<dbReference type="InterPro" id="IPR002092">
    <property type="entry name" value="DNA-dir_Rpol_phage-type"/>
</dbReference>
<keyword evidence="3" id="KW-0240">DNA-directed RNA polymerase</keyword>
<dbReference type="Gene3D" id="1.10.150.20">
    <property type="entry name" value="5' to 3' exonuclease, C-terminal subdomain"/>
    <property type="match status" value="1"/>
</dbReference>
<comment type="catalytic activity">
    <reaction evidence="7">
        <text>RNA(n) + a ribonucleoside 5'-triphosphate = RNA(n+1) + diphosphate</text>
        <dbReference type="Rhea" id="RHEA:21248"/>
        <dbReference type="Rhea" id="RHEA-COMP:14527"/>
        <dbReference type="Rhea" id="RHEA-COMP:17342"/>
        <dbReference type="ChEBI" id="CHEBI:33019"/>
        <dbReference type="ChEBI" id="CHEBI:61557"/>
        <dbReference type="ChEBI" id="CHEBI:140395"/>
        <dbReference type="EC" id="2.7.7.6"/>
    </reaction>
</comment>
<evidence type="ECO:0000256" key="1">
    <source>
        <dbReference type="ARBA" id="ARBA00009493"/>
    </source>
</evidence>
<organism evidence="10">
    <name type="scientific">Chromera velia CCMP2878</name>
    <dbReference type="NCBI Taxonomy" id="1169474"/>
    <lineage>
        <taxon>Eukaryota</taxon>
        <taxon>Sar</taxon>
        <taxon>Alveolata</taxon>
        <taxon>Colpodellida</taxon>
        <taxon>Chromeraceae</taxon>
        <taxon>Chromera</taxon>
    </lineage>
</organism>
<evidence type="ECO:0000259" key="9">
    <source>
        <dbReference type="SMART" id="SM01311"/>
    </source>
</evidence>